<dbReference type="EnsemblPlants" id="Kaladp0080s0032.1.v1.1">
    <property type="protein sequence ID" value="Kaladp0080s0032.1.v1.1"/>
    <property type="gene ID" value="Kaladp0080s0032.v1.1"/>
</dbReference>
<dbReference type="PANTHER" id="PTHR21087">
    <property type="entry name" value="SHIKIMATE KINASE"/>
    <property type="match status" value="1"/>
</dbReference>
<dbReference type="PANTHER" id="PTHR21087:SF4">
    <property type="entry name" value="INACTIVE SHIKIMATE KINASE LIKE 1, CHLOROPLASTIC-RELATED"/>
    <property type="match status" value="1"/>
</dbReference>
<comment type="subcellular location">
    <subcellularLocation>
        <location evidence="1">Plastid</location>
        <location evidence="1">Chloroplast</location>
    </subcellularLocation>
</comment>
<dbReference type="GO" id="GO:0010027">
    <property type="term" value="P:thylakoid membrane organization"/>
    <property type="evidence" value="ECO:0007669"/>
    <property type="project" value="EnsemblPlants"/>
</dbReference>
<organism evidence="4 5">
    <name type="scientific">Kalanchoe fedtschenkoi</name>
    <name type="common">Lavender scallops</name>
    <name type="synonym">South American air plant</name>
    <dbReference type="NCBI Taxonomy" id="63787"/>
    <lineage>
        <taxon>Eukaryota</taxon>
        <taxon>Viridiplantae</taxon>
        <taxon>Streptophyta</taxon>
        <taxon>Embryophyta</taxon>
        <taxon>Tracheophyta</taxon>
        <taxon>Spermatophyta</taxon>
        <taxon>Magnoliopsida</taxon>
        <taxon>eudicotyledons</taxon>
        <taxon>Gunneridae</taxon>
        <taxon>Pentapetalae</taxon>
        <taxon>Saxifragales</taxon>
        <taxon>Crassulaceae</taxon>
        <taxon>Kalanchoe</taxon>
    </lineage>
</organism>
<keyword evidence="5" id="KW-1185">Reference proteome</keyword>
<sequence>MEMTTTTISASALRSLLPQFHLRSLASPPSPPSPSPSKLRAPLPTARHSSRHLPLLNPIYAAADHISASASSTTQVMQLDQAFEVKKRAAEISGELKGTSIFLVGMKSNIKTSMGKILADALRYYYFDSDELVEDAAGADAGGKSFRERDEEGFCSSETEVLKQLSSMGRLVVCAGDGAVQSSTNLALLRHGISVCIDLPMDIIANNLMESLGGSASEMDRDKAVSQLIVQYNENKSGYANSDVTVSLQKVALELGYEDMEMVTEEDMALEVIKEIEKLTRVKKLLEDAARPF</sequence>
<protein>
    <recommendedName>
        <fullName evidence="6">Inactive shikimate kinase like 1, chloroplastic</fullName>
    </recommendedName>
</protein>
<evidence type="ECO:0008006" key="6">
    <source>
        <dbReference type="Google" id="ProtNLM"/>
    </source>
</evidence>
<dbReference type="InterPro" id="IPR031322">
    <property type="entry name" value="Shikimate/glucono_kinase"/>
</dbReference>
<dbReference type="EnsemblPlants" id="Kaladp0080s0032.2.v1.1">
    <property type="protein sequence ID" value="Kaladp0080s0032.2.v1.1"/>
    <property type="gene ID" value="Kaladp0080s0032.v1.1"/>
</dbReference>
<dbReference type="GO" id="GO:0009507">
    <property type="term" value="C:chloroplast"/>
    <property type="evidence" value="ECO:0007669"/>
    <property type="project" value="UniProtKB-SubCell"/>
</dbReference>
<dbReference type="FunFam" id="3.40.50.300:FF:001033">
    <property type="entry name" value="Shikimate kinase 2, chloroplastic"/>
    <property type="match status" value="1"/>
</dbReference>
<proteinExistence type="inferred from homology"/>
<dbReference type="OMA" id="ISIWVDV"/>
<comment type="similarity">
    <text evidence="2">Belongs to the shikimate kinase family.</text>
</comment>
<dbReference type="Proteomes" id="UP000594263">
    <property type="component" value="Unplaced"/>
</dbReference>
<dbReference type="GO" id="GO:0005829">
    <property type="term" value="C:cytosol"/>
    <property type="evidence" value="ECO:0007669"/>
    <property type="project" value="TreeGrafter"/>
</dbReference>
<dbReference type="Pfam" id="PF01202">
    <property type="entry name" value="SKI"/>
    <property type="match status" value="1"/>
</dbReference>
<dbReference type="SUPFAM" id="SSF52540">
    <property type="entry name" value="P-loop containing nucleoside triphosphate hydrolases"/>
    <property type="match status" value="1"/>
</dbReference>
<evidence type="ECO:0000256" key="2">
    <source>
        <dbReference type="ARBA" id="ARBA00006997"/>
    </source>
</evidence>
<dbReference type="Gramene" id="Kaladp0080s0032.2.v1.1">
    <property type="protein sequence ID" value="Kaladp0080s0032.2.v1.1"/>
    <property type="gene ID" value="Kaladp0080s0032.v1.1"/>
</dbReference>
<name>A0A7N1A294_KALFE</name>
<evidence type="ECO:0000256" key="3">
    <source>
        <dbReference type="SAM" id="MobiDB-lite"/>
    </source>
</evidence>
<dbReference type="Gramene" id="Kaladp0080s0032.1.v1.1">
    <property type="protein sequence ID" value="Kaladp0080s0032.1.v1.1"/>
    <property type="gene ID" value="Kaladp0080s0032.v1.1"/>
</dbReference>
<dbReference type="AlphaFoldDB" id="A0A7N1A294"/>
<dbReference type="PRINTS" id="PR01100">
    <property type="entry name" value="SHIKIMTKNASE"/>
</dbReference>
<feature type="region of interest" description="Disordered" evidence="3">
    <location>
        <begin position="23"/>
        <end position="47"/>
    </location>
</feature>
<accession>A0A7N1A294</accession>
<evidence type="ECO:0000313" key="5">
    <source>
        <dbReference type="Proteomes" id="UP000594263"/>
    </source>
</evidence>
<dbReference type="InterPro" id="IPR027417">
    <property type="entry name" value="P-loop_NTPase"/>
</dbReference>
<evidence type="ECO:0000256" key="1">
    <source>
        <dbReference type="ARBA" id="ARBA00004229"/>
    </source>
</evidence>
<reference evidence="4" key="1">
    <citation type="submission" date="2021-01" db="UniProtKB">
        <authorList>
            <consortium name="EnsemblPlants"/>
        </authorList>
    </citation>
    <scope>IDENTIFICATION</scope>
</reference>
<evidence type="ECO:0000313" key="4">
    <source>
        <dbReference type="EnsemblPlants" id="Kaladp0080s0032.2.v1.1"/>
    </source>
</evidence>
<dbReference type="Gene3D" id="3.40.50.300">
    <property type="entry name" value="P-loop containing nucleotide triphosphate hydrolases"/>
    <property type="match status" value="1"/>
</dbReference>
<dbReference type="GO" id="GO:0009658">
    <property type="term" value="P:chloroplast organization"/>
    <property type="evidence" value="ECO:0007669"/>
    <property type="project" value="EnsemblPlants"/>
</dbReference>